<evidence type="ECO:0000256" key="2">
    <source>
        <dbReference type="ARBA" id="ARBA00022723"/>
    </source>
</evidence>
<evidence type="ECO:0000256" key="1">
    <source>
        <dbReference type="ARBA" id="ARBA00022670"/>
    </source>
</evidence>
<reference evidence="7" key="1">
    <citation type="submission" date="2021-04" db="EMBL/GenBank/DDBJ databases">
        <title>Sinoanaerobacter chloroacetimidivorans sp. nov., an obligate anaerobic bacterium isolated from anaerobic sludge.</title>
        <authorList>
            <person name="Bao Y."/>
        </authorList>
    </citation>
    <scope>NUCLEOTIDE SEQUENCE</scope>
    <source>
        <strain evidence="7">BAD-6</strain>
    </source>
</reference>
<evidence type="ECO:0000256" key="4">
    <source>
        <dbReference type="ARBA" id="ARBA00022833"/>
    </source>
</evidence>
<dbReference type="SUPFAM" id="SSF102712">
    <property type="entry name" value="JAB1/MPN domain"/>
    <property type="match status" value="1"/>
</dbReference>
<keyword evidence="2" id="KW-0479">Metal-binding</keyword>
<evidence type="ECO:0000313" key="8">
    <source>
        <dbReference type="Proteomes" id="UP000675664"/>
    </source>
</evidence>
<keyword evidence="1" id="KW-0645">Protease</keyword>
<gene>
    <name evidence="7" type="ORF">KCX82_11910</name>
</gene>
<comment type="caution">
    <text evidence="7">The sequence shown here is derived from an EMBL/GenBank/DDBJ whole genome shotgun (WGS) entry which is preliminary data.</text>
</comment>
<dbReference type="Gene3D" id="3.40.140.10">
    <property type="entry name" value="Cytidine Deaminase, domain 2"/>
    <property type="match status" value="1"/>
</dbReference>
<dbReference type="Pfam" id="PF14464">
    <property type="entry name" value="Prok-JAB"/>
    <property type="match status" value="1"/>
</dbReference>
<reference evidence="7" key="2">
    <citation type="submission" date="2021-04" db="EMBL/GenBank/DDBJ databases">
        <authorList>
            <person name="Liu J."/>
        </authorList>
    </citation>
    <scope>NUCLEOTIDE SEQUENCE</scope>
    <source>
        <strain evidence="7">BAD-6</strain>
    </source>
</reference>
<dbReference type="GO" id="GO:0008237">
    <property type="term" value="F:metallopeptidase activity"/>
    <property type="evidence" value="ECO:0007669"/>
    <property type="project" value="UniProtKB-KW"/>
</dbReference>
<dbReference type="GO" id="GO:0046872">
    <property type="term" value="F:metal ion binding"/>
    <property type="evidence" value="ECO:0007669"/>
    <property type="project" value="UniProtKB-KW"/>
</dbReference>
<sequence>MDYHYNDLIVFSINSDVYEALASYKEKHTFRIERGGIIAGIIEPARTQITLTDFTEPQKRDICLPCFYKRAAYGHQEIMDRLWEESQYTKTYLGEWHTHNQRSPQPSNIDAQNWIRISKRNHNSEWLFFLIVGTEQLGVWTVFDDKIVRMAQIQP</sequence>
<dbReference type="GO" id="GO:0006508">
    <property type="term" value="P:proteolysis"/>
    <property type="evidence" value="ECO:0007669"/>
    <property type="project" value="UniProtKB-KW"/>
</dbReference>
<organism evidence="7 8">
    <name type="scientific">Sinanaerobacter chloroacetimidivorans</name>
    <dbReference type="NCBI Taxonomy" id="2818044"/>
    <lineage>
        <taxon>Bacteria</taxon>
        <taxon>Bacillati</taxon>
        <taxon>Bacillota</taxon>
        <taxon>Clostridia</taxon>
        <taxon>Peptostreptococcales</taxon>
        <taxon>Anaerovoracaceae</taxon>
        <taxon>Sinanaerobacter</taxon>
    </lineage>
</organism>
<name>A0A8J8B2B3_9FIRM</name>
<accession>A0A8J8B2B3</accession>
<evidence type="ECO:0000259" key="6">
    <source>
        <dbReference type="Pfam" id="PF14464"/>
    </source>
</evidence>
<feature type="domain" description="JAB" evidence="6">
    <location>
        <begin position="24"/>
        <end position="134"/>
    </location>
</feature>
<keyword evidence="8" id="KW-1185">Reference proteome</keyword>
<keyword evidence="4" id="KW-0862">Zinc</keyword>
<keyword evidence="5" id="KW-0482">Metalloprotease</keyword>
<protein>
    <submittedName>
        <fullName evidence="7">Mov34/MPN/PAD-1 family protein</fullName>
    </submittedName>
</protein>
<evidence type="ECO:0000313" key="7">
    <source>
        <dbReference type="EMBL" id="MBR0598586.1"/>
    </source>
</evidence>
<dbReference type="Proteomes" id="UP000675664">
    <property type="component" value="Unassembled WGS sequence"/>
</dbReference>
<dbReference type="AlphaFoldDB" id="A0A8J8B2B3"/>
<proteinExistence type="predicted"/>
<dbReference type="InterPro" id="IPR028090">
    <property type="entry name" value="JAB_dom_prok"/>
</dbReference>
<dbReference type="EMBL" id="JAGSND010000007">
    <property type="protein sequence ID" value="MBR0598586.1"/>
    <property type="molecule type" value="Genomic_DNA"/>
</dbReference>
<evidence type="ECO:0000256" key="3">
    <source>
        <dbReference type="ARBA" id="ARBA00022801"/>
    </source>
</evidence>
<keyword evidence="3" id="KW-0378">Hydrolase</keyword>
<evidence type="ECO:0000256" key="5">
    <source>
        <dbReference type="ARBA" id="ARBA00023049"/>
    </source>
</evidence>